<dbReference type="VEuPathDB" id="AmoebaDB:NfTy_062010"/>
<proteinExistence type="predicted"/>
<evidence type="ECO:0000256" key="1">
    <source>
        <dbReference type="SAM" id="MobiDB-lite"/>
    </source>
</evidence>
<dbReference type="Proteomes" id="UP000444721">
    <property type="component" value="Unassembled WGS sequence"/>
</dbReference>
<keyword evidence="3" id="KW-1185">Reference proteome</keyword>
<sequence length="651" mass="75854">MKRKHPCSESKEDPMFQTQSLNPRSPKTQNTLKRKQQPHRPTKRKEFLALNFKIFDIDEIVAMILQFMTTTDYFVCLRFINRCFHRVIEEGILSGLIFKNITLDYLSPTLTFDSDEHHELVTIQQILEQQPRSKKRKNSYPLPSKLVSKSIEKDISSSNGLHSQRLLDIISKHAFAIQSWHCAYGVREMTCHVFDQLMEKCKNLQEICVESPQLESIKISPQSLPHLRHLSLVMRSFSFHELVLGEEKTSSVKKQEEIYTSNLILPKKEISNVRDELKQQESFFEHLATLSITIHRSDDSFKTLFTHSKLFPNLVHFTFHTTASTSSTTWWNPNILPKSTNLIHLWTPRLETVSLRVMNKHFIFNGQVDHHMKLDSMQHVLKLTNLEYLQSMSVLLLSSSHVVIPSVFLYHCPNLIHVNLPMGHNRLCPITKFMLSHLKEIELDVAEMIHDELEDGSTLTWMSMIREEANLPSLQHLRLYSSSEATIQSLELKGFKQLRSLTIELENIDLTVKNMKKLREVNISCKDLKLHLYKCKRITEKVLDQILDNSKISSLTISKCSELRRIDLSKNSHNRYLRHFNINKCPNLEWLCCDSTRTVMSGEVKNCTNLKYIKATQFSINTSPTRYCNKMLLVTNAHPKLEIISDFWIEK</sequence>
<gene>
    <name evidence="2" type="ORF">FDP41_009383</name>
</gene>
<name>A0A6A5BEJ0_NAEFO</name>
<feature type="compositionally biased region" description="Basic residues" evidence="1">
    <location>
        <begin position="32"/>
        <end position="43"/>
    </location>
</feature>
<feature type="compositionally biased region" description="Polar residues" evidence="1">
    <location>
        <begin position="16"/>
        <end position="31"/>
    </location>
</feature>
<dbReference type="VEuPathDB" id="AmoebaDB:FDP41_009383"/>
<feature type="compositionally biased region" description="Basic and acidic residues" evidence="1">
    <location>
        <begin position="1"/>
        <end position="14"/>
    </location>
</feature>
<accession>A0A6A5BEJ0</accession>
<reference evidence="2 3" key="1">
    <citation type="journal article" date="2019" name="Sci. Rep.">
        <title>Nanopore sequencing improves the draft genome of the human pathogenic amoeba Naegleria fowleri.</title>
        <authorList>
            <person name="Liechti N."/>
            <person name="Schurch N."/>
            <person name="Bruggmann R."/>
            <person name="Wittwer M."/>
        </authorList>
    </citation>
    <scope>NUCLEOTIDE SEQUENCE [LARGE SCALE GENOMIC DNA]</scope>
    <source>
        <strain evidence="2 3">ATCC 30894</strain>
    </source>
</reference>
<dbReference type="InterPro" id="IPR032675">
    <property type="entry name" value="LRR_dom_sf"/>
</dbReference>
<dbReference type="AlphaFoldDB" id="A0A6A5BEJ0"/>
<evidence type="ECO:0000313" key="3">
    <source>
        <dbReference type="Proteomes" id="UP000444721"/>
    </source>
</evidence>
<dbReference type="GeneID" id="68116599"/>
<organism evidence="2 3">
    <name type="scientific">Naegleria fowleri</name>
    <name type="common">Brain eating amoeba</name>
    <dbReference type="NCBI Taxonomy" id="5763"/>
    <lineage>
        <taxon>Eukaryota</taxon>
        <taxon>Discoba</taxon>
        <taxon>Heterolobosea</taxon>
        <taxon>Tetramitia</taxon>
        <taxon>Eutetramitia</taxon>
        <taxon>Vahlkampfiidae</taxon>
        <taxon>Naegleria</taxon>
    </lineage>
</organism>
<dbReference type="Gene3D" id="3.80.10.10">
    <property type="entry name" value="Ribonuclease Inhibitor"/>
    <property type="match status" value="1"/>
</dbReference>
<dbReference type="EMBL" id="VFQX01000068">
    <property type="protein sequence ID" value="KAF0972480.1"/>
    <property type="molecule type" value="Genomic_DNA"/>
</dbReference>
<protein>
    <recommendedName>
        <fullName evidence="4">F-box domain-containing protein</fullName>
    </recommendedName>
</protein>
<dbReference type="OrthoDB" id="8954335at2759"/>
<dbReference type="RefSeq" id="XP_044557194.1">
    <property type="nucleotide sequence ID" value="XM_044713335.1"/>
</dbReference>
<dbReference type="SUPFAM" id="SSF52047">
    <property type="entry name" value="RNI-like"/>
    <property type="match status" value="1"/>
</dbReference>
<dbReference type="VEuPathDB" id="AmoebaDB:NF0102660"/>
<evidence type="ECO:0008006" key="4">
    <source>
        <dbReference type="Google" id="ProtNLM"/>
    </source>
</evidence>
<feature type="region of interest" description="Disordered" evidence="1">
    <location>
        <begin position="1"/>
        <end position="43"/>
    </location>
</feature>
<comment type="caution">
    <text evidence="2">The sequence shown here is derived from an EMBL/GenBank/DDBJ whole genome shotgun (WGS) entry which is preliminary data.</text>
</comment>
<evidence type="ECO:0000313" key="2">
    <source>
        <dbReference type="EMBL" id="KAF0972480.1"/>
    </source>
</evidence>